<feature type="transmembrane region" description="Helical" evidence="6">
    <location>
        <begin position="80"/>
        <end position="98"/>
    </location>
</feature>
<feature type="transmembrane region" description="Helical" evidence="6">
    <location>
        <begin position="38"/>
        <end position="59"/>
    </location>
</feature>
<dbReference type="AlphaFoldDB" id="A0A0J6W8F4"/>
<dbReference type="InterPro" id="IPR036259">
    <property type="entry name" value="MFS_trans_sf"/>
</dbReference>
<dbReference type="PANTHER" id="PTHR42688:SF1">
    <property type="entry name" value="BLR5212 PROTEIN"/>
    <property type="match status" value="1"/>
</dbReference>
<evidence type="ECO:0000256" key="2">
    <source>
        <dbReference type="ARBA" id="ARBA00022475"/>
    </source>
</evidence>
<sequence>MTLLSGFRSFGWPSRMLMINQFGINLGFYMLMPYLAGYLAGPLGLAAWAIGLVLGVRNFSQQGMFIIGGTLADRLGFKPLIVSGCVLRTAGFGLLVVADSLPAVLVASAATGFAGALFNPAVRAYLAADAGPRRVEAFALFNVFYQAGILAGPLVGLALMFVDFKMTAAAAALVFAALTVAQLLALPQRAVTPAQEKTSVLEDWRAVAANRSFLLFAVAMIGSYVLSFQVYLAMPLQARYLFPQNDSVVTATIFVVSGVVAVLGQMRITRWFARRWGSGRSLAIGMLILALSFLPLIVLPDGQRAGRVAAATALLIAAAVLAVGSAAVFPFEMDTVVSLAGNRLVGTHYGFYNTIVGVGILLGNLATGSLMQFTREAGRPELLWVLLTVIGLLSAVALYRLDLRGRLGSTPEVLDDANRR</sequence>
<feature type="transmembrane region" description="Helical" evidence="6">
    <location>
        <begin position="305"/>
        <end position="329"/>
    </location>
</feature>
<dbReference type="GO" id="GO:0022857">
    <property type="term" value="F:transmembrane transporter activity"/>
    <property type="evidence" value="ECO:0007669"/>
    <property type="project" value="InterPro"/>
</dbReference>
<evidence type="ECO:0000313" key="8">
    <source>
        <dbReference type="EMBL" id="KMO78834.1"/>
    </source>
</evidence>
<dbReference type="InterPro" id="IPR020846">
    <property type="entry name" value="MFS_dom"/>
</dbReference>
<organism evidence="8 9">
    <name type="scientific">Mycolicibacterium chubuense</name>
    <name type="common">Mycobacterium chubuense</name>
    <dbReference type="NCBI Taxonomy" id="1800"/>
    <lineage>
        <taxon>Bacteria</taxon>
        <taxon>Bacillati</taxon>
        <taxon>Actinomycetota</taxon>
        <taxon>Actinomycetes</taxon>
        <taxon>Mycobacteriales</taxon>
        <taxon>Mycobacteriaceae</taxon>
        <taxon>Mycolicibacterium</taxon>
    </lineage>
</organism>
<evidence type="ECO:0000313" key="9">
    <source>
        <dbReference type="Proteomes" id="UP000036176"/>
    </source>
</evidence>
<protein>
    <submittedName>
        <fullName evidence="8">Multidrug resistance protein MdtH</fullName>
    </submittedName>
</protein>
<feature type="transmembrane region" description="Helical" evidence="6">
    <location>
        <begin position="213"/>
        <end position="236"/>
    </location>
</feature>
<comment type="caution">
    <text evidence="8">The sequence shown here is derived from an EMBL/GenBank/DDBJ whole genome shotgun (WGS) entry which is preliminary data.</text>
</comment>
<feature type="transmembrane region" description="Helical" evidence="6">
    <location>
        <begin position="281"/>
        <end position="299"/>
    </location>
</feature>
<proteinExistence type="predicted"/>
<dbReference type="Pfam" id="PF07690">
    <property type="entry name" value="MFS_1"/>
    <property type="match status" value="1"/>
</dbReference>
<feature type="domain" description="Major facilitator superfamily (MFS) profile" evidence="7">
    <location>
        <begin position="13"/>
        <end position="406"/>
    </location>
</feature>
<dbReference type="GO" id="GO:0005886">
    <property type="term" value="C:plasma membrane"/>
    <property type="evidence" value="ECO:0007669"/>
    <property type="project" value="UniProtKB-SubCell"/>
</dbReference>
<keyword evidence="9" id="KW-1185">Reference proteome</keyword>
<dbReference type="InterPro" id="IPR011701">
    <property type="entry name" value="MFS"/>
</dbReference>
<evidence type="ECO:0000256" key="1">
    <source>
        <dbReference type="ARBA" id="ARBA00004651"/>
    </source>
</evidence>
<keyword evidence="3 6" id="KW-0812">Transmembrane</keyword>
<evidence type="ECO:0000256" key="5">
    <source>
        <dbReference type="ARBA" id="ARBA00023136"/>
    </source>
</evidence>
<feature type="transmembrane region" description="Helical" evidence="6">
    <location>
        <begin position="168"/>
        <end position="186"/>
    </location>
</feature>
<keyword evidence="2" id="KW-1003">Cell membrane</keyword>
<accession>A0A0J6W8F4</accession>
<evidence type="ECO:0000259" key="7">
    <source>
        <dbReference type="PROSITE" id="PS50850"/>
    </source>
</evidence>
<dbReference type="PROSITE" id="PS50850">
    <property type="entry name" value="MFS"/>
    <property type="match status" value="1"/>
</dbReference>
<feature type="transmembrane region" description="Helical" evidence="6">
    <location>
        <begin position="248"/>
        <end position="269"/>
    </location>
</feature>
<dbReference type="Proteomes" id="UP000036176">
    <property type="component" value="Unassembled WGS sequence"/>
</dbReference>
<gene>
    <name evidence="8" type="primary">mdtH_2</name>
    <name evidence="8" type="ORF">MCHUDSM44219_03072</name>
</gene>
<dbReference type="OrthoDB" id="3285778at2"/>
<name>A0A0J6W8F4_MYCCU</name>
<evidence type="ECO:0000256" key="6">
    <source>
        <dbReference type="SAM" id="Phobius"/>
    </source>
</evidence>
<dbReference type="InterPro" id="IPR052425">
    <property type="entry name" value="Uncharacterized_MFS-type"/>
</dbReference>
<dbReference type="RefSeq" id="WP_048419044.1">
    <property type="nucleotide sequence ID" value="NZ_JYNX01000037.1"/>
</dbReference>
<feature type="transmembrane region" description="Helical" evidence="6">
    <location>
        <begin position="382"/>
        <end position="401"/>
    </location>
</feature>
<keyword evidence="4 6" id="KW-1133">Transmembrane helix</keyword>
<evidence type="ECO:0000256" key="3">
    <source>
        <dbReference type="ARBA" id="ARBA00022692"/>
    </source>
</evidence>
<feature type="transmembrane region" description="Helical" evidence="6">
    <location>
        <begin position="104"/>
        <end position="126"/>
    </location>
</feature>
<reference evidence="8 9" key="1">
    <citation type="journal article" date="2015" name="Genome Biol. Evol.">
        <title>Characterization of Three Mycobacterium spp. with Potential Use in Bioremediation by Genome Sequencing and Comparative Genomics.</title>
        <authorList>
            <person name="Das S."/>
            <person name="Pettersson B.M."/>
            <person name="Behra P.R."/>
            <person name="Ramesh M."/>
            <person name="Dasgupta S."/>
            <person name="Bhattacharya A."/>
            <person name="Kirsebom L.A."/>
        </authorList>
    </citation>
    <scope>NUCLEOTIDE SEQUENCE [LARGE SCALE GENOMIC DNA]</scope>
    <source>
        <strain evidence="8 9">DSM 44219</strain>
    </source>
</reference>
<dbReference type="EMBL" id="JYNX01000037">
    <property type="protein sequence ID" value="KMO78834.1"/>
    <property type="molecule type" value="Genomic_DNA"/>
</dbReference>
<feature type="transmembrane region" description="Helical" evidence="6">
    <location>
        <begin position="138"/>
        <end position="162"/>
    </location>
</feature>
<dbReference type="SUPFAM" id="SSF103473">
    <property type="entry name" value="MFS general substrate transporter"/>
    <property type="match status" value="1"/>
</dbReference>
<dbReference type="Gene3D" id="1.20.1250.20">
    <property type="entry name" value="MFS general substrate transporter like domains"/>
    <property type="match status" value="1"/>
</dbReference>
<keyword evidence="5 6" id="KW-0472">Membrane</keyword>
<comment type="subcellular location">
    <subcellularLocation>
        <location evidence="1">Cell membrane</location>
        <topology evidence="1">Multi-pass membrane protein</topology>
    </subcellularLocation>
</comment>
<evidence type="ECO:0000256" key="4">
    <source>
        <dbReference type="ARBA" id="ARBA00022989"/>
    </source>
</evidence>
<dbReference type="PATRIC" id="fig|1800.3.peg.3079"/>
<feature type="transmembrane region" description="Helical" evidence="6">
    <location>
        <begin position="350"/>
        <end position="370"/>
    </location>
</feature>
<dbReference type="PANTHER" id="PTHR42688">
    <property type="entry name" value="CONSERVED PROTEIN"/>
    <property type="match status" value="1"/>
</dbReference>